<dbReference type="EC" id="3.3.2.2" evidence="6"/>
<dbReference type="InterPro" id="IPR012506">
    <property type="entry name" value="TMEM86B-like"/>
</dbReference>
<keyword evidence="11" id="KW-1185">Reference proteome</keyword>
<dbReference type="Pfam" id="PF07947">
    <property type="entry name" value="YhhN"/>
    <property type="match status" value="1"/>
</dbReference>
<evidence type="ECO:0000256" key="3">
    <source>
        <dbReference type="ARBA" id="ARBA00022692"/>
    </source>
</evidence>
<dbReference type="GO" id="GO:0016787">
    <property type="term" value="F:hydrolase activity"/>
    <property type="evidence" value="ECO:0000318"/>
    <property type="project" value="GO_Central"/>
</dbReference>
<dbReference type="Proteomes" id="UP000005239">
    <property type="component" value="Unassembled WGS sequence"/>
</dbReference>
<dbReference type="PANTHER" id="PTHR31885:SF6">
    <property type="entry name" value="GH04784P"/>
    <property type="match status" value="1"/>
</dbReference>
<dbReference type="GO" id="GO:0047408">
    <property type="term" value="F:alkenylglycerophosphocholine hydrolase activity"/>
    <property type="evidence" value="ECO:0007669"/>
    <property type="project" value="UniProtKB-EC"/>
</dbReference>
<keyword evidence="3" id="KW-0812">Transmembrane</keyword>
<evidence type="ECO:0000256" key="1">
    <source>
        <dbReference type="ARBA" id="ARBA00004141"/>
    </source>
</evidence>
<comment type="catalytic activity">
    <reaction evidence="8">
        <text>a 1-O-(1Z-alkenyl)-sn-glycero-3-phosphocholine + H2O = a 2,3-saturated aldehyde + sn-glycerol 3-phosphocholine</text>
        <dbReference type="Rhea" id="RHEA:22544"/>
        <dbReference type="ChEBI" id="CHEBI:15377"/>
        <dbReference type="ChEBI" id="CHEBI:16870"/>
        <dbReference type="ChEBI" id="CHEBI:73359"/>
        <dbReference type="ChEBI" id="CHEBI:77287"/>
        <dbReference type="EC" id="3.3.2.2"/>
    </reaction>
</comment>
<comment type="subcellular location">
    <subcellularLocation>
        <location evidence="1">Membrane</location>
        <topology evidence="1">Multi-pass membrane protein</topology>
    </subcellularLocation>
</comment>
<dbReference type="PANTHER" id="PTHR31885">
    <property type="entry name" value="GH04784P"/>
    <property type="match status" value="1"/>
</dbReference>
<sequence>FQAMGAGQSAETAPKPEVIRINREEIPEQYKTVGVSTDVVRRINAQNQAKGGGATSEEATKLKAELDRERAEKARLREEMAKLTELQARRSTGTTTTSLAEDIEDRKRIFDETVQRVEKQFFSYQRENVCSDNEARILECINQNRGTVLKCKPLAEIYEKYTSNCTMTTCLDVRRIGGTGRMRVWMQPLVDMRDEKGALLTPIPSTEFMQLRAIIAVSEWATVDEREATLVVPGVDFLNQDRFEGDSLRMVYDRLKEKYDRRMLIYSFHGRKLTEDTAVIANAQPVSSRFRRDFDVSLPVWRGDDRTEEDTIDRKHKKMSSFDDGSSNHIGLLILQLNDVEKGMDIRTREAHAGLEKVLWIRRCHKGNEGALCDENGRKWSYEEALRSSDFVLISDELPAHSRLLIDGLREGAIPIIVAPSSVLPFEETIDWSRFSLSLLSLKHLKGAVEGLRKDEGRMEEMRRQGEKVYRKYFSRLREIVSSSLRLIEGRLVPHRQWVYERWNGDEKELSLDLPYLASEDTQEVAVVMEEDGKEVSGDFGQVDFGFIPGVKSLLLSKRIDRVIVVGREVGEYENLISHWILPSSLPDPTLSLMMRLLRDPTQVFLLLRDDAVGDDDAVMMMDEQTIERGIMIWRMMPTGAVFQVDAKGRVQGMVVHKTILDSAVRQSQQLQETEWSYDRLVDRLAAAAAVKAVVGERVCQEQTSDKESTPQAVRPPPSFRLCQPLYRPFLACSLAGLMPELHKAGVAMALAIAHFFYQSSGLTKFYNELYAYWKCTPLLVLISFVALHGGGVPLKTRGLLVLALTAGCAGDYVIGISKEGIVPGAIAFGIGHIFYMLTFVPETISICWPLAAVLGVWNALVGYYCLLPVLKVSVIAVLVMTIYSFILTSTVIYSASQCLYGSTVHPPFADGLKWRLLGFALFYVSDNIFIMEHTGYRIPLAEHWILFTYFAAQYILVRAAVQFNQQFYESRPVCFPSGTMPNTMARSISMLKLKMSAAGPARLLAAYGGITYLVYLETSGFSRMSPLLSALPMISLSLFTLITSIQPHPKIFTTGAFISSALAVYLQSSAWAPVSFASLFVIGRNMLYFLSFQHLIREWSFPIAIMTGLYLTIFSYVCFADLLFSIPTLVCCLFIGVASASFLVLASGSLAQGGSLDDATNSQASIIRFMGAVMETACVSMFIYSAFARRTETTLFMYRLCEYIAHGLLFLANEREF</sequence>
<evidence type="ECO:0000313" key="11">
    <source>
        <dbReference type="Proteomes" id="UP000005239"/>
    </source>
</evidence>
<protein>
    <recommendedName>
        <fullName evidence="6">lysoplasmalogenase</fullName>
        <ecNumber evidence="6">3.3.2.2</ecNumber>
    </recommendedName>
</protein>
<accession>A0A2A6B9K3</accession>
<reference evidence="10" key="2">
    <citation type="submission" date="2022-06" db="UniProtKB">
        <authorList>
            <consortium name="EnsemblMetazoa"/>
        </authorList>
    </citation>
    <scope>IDENTIFICATION</scope>
    <source>
        <strain evidence="10">PS312</strain>
    </source>
</reference>
<evidence type="ECO:0000256" key="2">
    <source>
        <dbReference type="ARBA" id="ARBA00007375"/>
    </source>
</evidence>
<evidence type="ECO:0000256" key="5">
    <source>
        <dbReference type="ARBA" id="ARBA00023136"/>
    </source>
</evidence>
<dbReference type="EnsemblMetazoa" id="PPA28159.1">
    <property type="protein sequence ID" value="PPA28159.1"/>
    <property type="gene ID" value="WBGene00117713"/>
</dbReference>
<dbReference type="Pfam" id="PF03016">
    <property type="entry name" value="Exostosin_GT47"/>
    <property type="match status" value="1"/>
</dbReference>
<comment type="similarity">
    <text evidence="2">Belongs to the TMEM86 family.</text>
</comment>
<dbReference type="AlphaFoldDB" id="A0A2A6B9K3"/>
<reference evidence="11" key="1">
    <citation type="journal article" date="2008" name="Nat. Genet.">
        <title>The Pristionchus pacificus genome provides a unique perspective on nematode lifestyle and parasitism.</title>
        <authorList>
            <person name="Dieterich C."/>
            <person name="Clifton S.W."/>
            <person name="Schuster L.N."/>
            <person name="Chinwalla A."/>
            <person name="Delehaunty K."/>
            <person name="Dinkelacker I."/>
            <person name="Fulton L."/>
            <person name="Fulton R."/>
            <person name="Godfrey J."/>
            <person name="Minx P."/>
            <person name="Mitreva M."/>
            <person name="Roeseler W."/>
            <person name="Tian H."/>
            <person name="Witte H."/>
            <person name="Yang S.P."/>
            <person name="Wilson R.K."/>
            <person name="Sommer R.J."/>
        </authorList>
    </citation>
    <scope>NUCLEOTIDE SEQUENCE [LARGE SCALE GENOMIC DNA]</scope>
    <source>
        <strain evidence="11">PS312</strain>
    </source>
</reference>
<evidence type="ECO:0000256" key="8">
    <source>
        <dbReference type="ARBA" id="ARBA00049560"/>
    </source>
</evidence>
<evidence type="ECO:0000313" key="10">
    <source>
        <dbReference type="EnsemblMetazoa" id="PPA28159.1"/>
    </source>
</evidence>
<keyword evidence="4" id="KW-1133">Transmembrane helix</keyword>
<proteinExistence type="inferred from homology"/>
<evidence type="ECO:0000256" key="7">
    <source>
        <dbReference type="ARBA" id="ARBA00049458"/>
    </source>
</evidence>
<keyword evidence="5" id="KW-0472">Membrane</keyword>
<comment type="catalytic activity">
    <reaction evidence="7">
        <text>a 1-O-(1Z-alkenyl)-sn-glycero-3-phosphoethanolamine + H2O = a 2,3-saturated aldehyde + sn-glycero-3-phosphoethanolamine</text>
        <dbReference type="Rhea" id="RHEA:16905"/>
        <dbReference type="ChEBI" id="CHEBI:15377"/>
        <dbReference type="ChEBI" id="CHEBI:73359"/>
        <dbReference type="ChEBI" id="CHEBI:77288"/>
        <dbReference type="ChEBI" id="CHEBI:143890"/>
        <dbReference type="EC" id="3.3.2.2"/>
    </reaction>
</comment>
<evidence type="ECO:0000256" key="4">
    <source>
        <dbReference type="ARBA" id="ARBA00022989"/>
    </source>
</evidence>
<accession>A0A8R1YMK1</accession>
<feature type="domain" description="Exostosin GT47" evidence="9">
    <location>
        <begin position="272"/>
        <end position="439"/>
    </location>
</feature>
<organism evidence="10 11">
    <name type="scientific">Pristionchus pacificus</name>
    <name type="common">Parasitic nematode worm</name>
    <dbReference type="NCBI Taxonomy" id="54126"/>
    <lineage>
        <taxon>Eukaryota</taxon>
        <taxon>Metazoa</taxon>
        <taxon>Ecdysozoa</taxon>
        <taxon>Nematoda</taxon>
        <taxon>Chromadorea</taxon>
        <taxon>Rhabditida</taxon>
        <taxon>Rhabditina</taxon>
        <taxon>Diplogasteromorpha</taxon>
        <taxon>Diplogasteroidea</taxon>
        <taxon>Neodiplogasteridae</taxon>
        <taxon>Pristionchus</taxon>
    </lineage>
</organism>
<evidence type="ECO:0000259" key="9">
    <source>
        <dbReference type="Pfam" id="PF03016"/>
    </source>
</evidence>
<evidence type="ECO:0000256" key="6">
    <source>
        <dbReference type="ARBA" id="ARBA00035673"/>
    </source>
</evidence>
<dbReference type="GO" id="GO:0016020">
    <property type="term" value="C:membrane"/>
    <property type="evidence" value="ECO:0000318"/>
    <property type="project" value="GO_Central"/>
</dbReference>
<gene>
    <name evidence="10" type="primary">WBGene00117713</name>
</gene>
<dbReference type="InterPro" id="IPR040911">
    <property type="entry name" value="Exostosin_GT47"/>
</dbReference>
<name>A0A2A6B9K3_PRIPA</name>